<dbReference type="AlphaFoldDB" id="A0A2N9GNP7"/>
<sequence>MREGGRFYRKPCTPRASPSCAAHDGPARVVVLPRGSLILPRQQPLESSSISVRTFFIRFSGAVLEVGPKGHAAYVGKLSTSSFQRYKVYANRSSDEGVMAPGSRGRSCFCALPMQIPIKRGMLSANREFHVVAGVISFQRTRARGSTCCEQERLCARRRLSGRKNFCSQRVFFSNLVPVRAHI</sequence>
<accession>A0A2N9GNP7</accession>
<feature type="region of interest" description="Disordered" evidence="1">
    <location>
        <begin position="1"/>
        <end position="21"/>
    </location>
</feature>
<protein>
    <submittedName>
        <fullName evidence="2">Uncharacterized protein</fullName>
    </submittedName>
</protein>
<name>A0A2N9GNP7_FAGSY</name>
<reference evidence="2" key="1">
    <citation type="submission" date="2018-02" db="EMBL/GenBank/DDBJ databases">
        <authorList>
            <person name="Cohen D.B."/>
            <person name="Kent A.D."/>
        </authorList>
    </citation>
    <scope>NUCLEOTIDE SEQUENCE</scope>
</reference>
<evidence type="ECO:0000256" key="1">
    <source>
        <dbReference type="SAM" id="MobiDB-lite"/>
    </source>
</evidence>
<evidence type="ECO:0000313" key="2">
    <source>
        <dbReference type="EMBL" id="SPD04086.1"/>
    </source>
</evidence>
<dbReference type="EMBL" id="OIVN01002491">
    <property type="protein sequence ID" value="SPD04086.1"/>
    <property type="molecule type" value="Genomic_DNA"/>
</dbReference>
<gene>
    <name evidence="2" type="ORF">FSB_LOCUS31968</name>
</gene>
<proteinExistence type="predicted"/>
<organism evidence="2">
    <name type="scientific">Fagus sylvatica</name>
    <name type="common">Beechnut</name>
    <dbReference type="NCBI Taxonomy" id="28930"/>
    <lineage>
        <taxon>Eukaryota</taxon>
        <taxon>Viridiplantae</taxon>
        <taxon>Streptophyta</taxon>
        <taxon>Embryophyta</taxon>
        <taxon>Tracheophyta</taxon>
        <taxon>Spermatophyta</taxon>
        <taxon>Magnoliopsida</taxon>
        <taxon>eudicotyledons</taxon>
        <taxon>Gunneridae</taxon>
        <taxon>Pentapetalae</taxon>
        <taxon>rosids</taxon>
        <taxon>fabids</taxon>
        <taxon>Fagales</taxon>
        <taxon>Fagaceae</taxon>
        <taxon>Fagus</taxon>
    </lineage>
</organism>